<dbReference type="InterPro" id="IPR002575">
    <property type="entry name" value="Aminoglycoside_PTrfase"/>
</dbReference>
<comment type="caution">
    <text evidence="2">The sequence shown here is derived from an EMBL/GenBank/DDBJ whole genome shotgun (WGS) entry which is preliminary data.</text>
</comment>
<dbReference type="SUPFAM" id="SSF56112">
    <property type="entry name" value="Protein kinase-like (PK-like)"/>
    <property type="match status" value="1"/>
</dbReference>
<name>A0ABQ5R715_9ACTN</name>
<dbReference type="EMBL" id="BSDI01000064">
    <property type="protein sequence ID" value="GLI02552.1"/>
    <property type="molecule type" value="Genomic_DNA"/>
</dbReference>
<dbReference type="Gene3D" id="3.90.1200.10">
    <property type="match status" value="1"/>
</dbReference>
<proteinExistence type="predicted"/>
<reference evidence="2" key="1">
    <citation type="submission" date="2022-12" db="EMBL/GenBank/DDBJ databases">
        <title>New Phytohabitans aurantiacus sp. RD004123 nov., an actinomycete isolated from soil.</title>
        <authorList>
            <person name="Triningsih D.W."/>
            <person name="Harunari E."/>
            <person name="Igarashi Y."/>
        </authorList>
    </citation>
    <scope>NUCLEOTIDE SEQUENCE</scope>
    <source>
        <strain evidence="2">RD004123</strain>
    </source>
</reference>
<evidence type="ECO:0000259" key="1">
    <source>
        <dbReference type="Pfam" id="PF01636"/>
    </source>
</evidence>
<organism evidence="2 3">
    <name type="scientific">Phytohabitans aurantiacus</name>
    <dbReference type="NCBI Taxonomy" id="3016789"/>
    <lineage>
        <taxon>Bacteria</taxon>
        <taxon>Bacillati</taxon>
        <taxon>Actinomycetota</taxon>
        <taxon>Actinomycetes</taxon>
        <taxon>Micromonosporales</taxon>
        <taxon>Micromonosporaceae</taxon>
    </lineage>
</organism>
<accession>A0ABQ5R715</accession>
<dbReference type="Proteomes" id="UP001144280">
    <property type="component" value="Unassembled WGS sequence"/>
</dbReference>
<protein>
    <submittedName>
        <fullName evidence="2">Trifolitoxin immunity protein</fullName>
    </submittedName>
</protein>
<evidence type="ECO:0000313" key="2">
    <source>
        <dbReference type="EMBL" id="GLI02552.1"/>
    </source>
</evidence>
<keyword evidence="3" id="KW-1185">Reference proteome</keyword>
<dbReference type="Pfam" id="PF01636">
    <property type="entry name" value="APH"/>
    <property type="match status" value="1"/>
</dbReference>
<feature type="domain" description="Aminoglycoside phosphotransferase" evidence="1">
    <location>
        <begin position="107"/>
        <end position="170"/>
    </location>
</feature>
<sequence>MLVDNVVRKRAHPSTPAVHALLRYLEEAGFEGAPRALGIDDQGRQMLSYLPGEAMGEQTSWPAWARTDSMLVQVGQWLRRLHDLTASFTPPADERWFIGTKMRPGLIIGHQDAAPHNAVVAGDKLVGFFDWDTAGPSPREFDLAFSALLWVPLTAPVREEEIADRCRRLHVLLDAYGYDEDRHGLGPVVRERALRQAGVIRQMAEAGDPASIALIPIATILERSAAALATLPTDFWAPPRVSTRTQVP</sequence>
<dbReference type="InterPro" id="IPR011009">
    <property type="entry name" value="Kinase-like_dom_sf"/>
</dbReference>
<evidence type="ECO:0000313" key="3">
    <source>
        <dbReference type="Proteomes" id="UP001144280"/>
    </source>
</evidence>
<gene>
    <name evidence="2" type="primary">tfxG_2</name>
    <name evidence="2" type="ORF">Pa4123_78300</name>
</gene>